<dbReference type="Proteomes" id="UP000828941">
    <property type="component" value="Chromosome 11"/>
</dbReference>
<gene>
    <name evidence="1" type="ORF">L6164_026869</name>
</gene>
<reference evidence="1 2" key="1">
    <citation type="journal article" date="2022" name="DNA Res.">
        <title>Chromosomal-level genome assembly of the orchid tree Bauhinia variegata (Leguminosae; Cercidoideae) supports the allotetraploid origin hypothesis of Bauhinia.</title>
        <authorList>
            <person name="Zhong Y."/>
            <person name="Chen Y."/>
            <person name="Zheng D."/>
            <person name="Pang J."/>
            <person name="Liu Y."/>
            <person name="Luo S."/>
            <person name="Meng S."/>
            <person name="Qian L."/>
            <person name="Wei D."/>
            <person name="Dai S."/>
            <person name="Zhou R."/>
        </authorList>
    </citation>
    <scope>NUCLEOTIDE SEQUENCE [LARGE SCALE GENOMIC DNA]</scope>
    <source>
        <strain evidence="1">BV-YZ2020</strain>
    </source>
</reference>
<keyword evidence="2" id="KW-1185">Reference proteome</keyword>
<dbReference type="EMBL" id="CM039436">
    <property type="protein sequence ID" value="KAI4313927.1"/>
    <property type="molecule type" value="Genomic_DNA"/>
</dbReference>
<accession>A0ACB9LS32</accession>
<name>A0ACB9LS32_BAUVA</name>
<proteinExistence type="predicted"/>
<comment type="caution">
    <text evidence="1">The sequence shown here is derived from an EMBL/GenBank/DDBJ whole genome shotgun (WGS) entry which is preliminary data.</text>
</comment>
<protein>
    <submittedName>
        <fullName evidence="1">Uncharacterized protein</fullName>
    </submittedName>
</protein>
<evidence type="ECO:0000313" key="1">
    <source>
        <dbReference type="EMBL" id="KAI4313927.1"/>
    </source>
</evidence>
<sequence length="75" mass="8462">MLDEDEGKKVKGNMEIMQEKRGQTWHEGFREEKEREKGKKVVVDIDDIREPVSGSLLYGNNINFGVIIPTSAAIG</sequence>
<organism evidence="1 2">
    <name type="scientific">Bauhinia variegata</name>
    <name type="common">Purple orchid tree</name>
    <name type="synonym">Phanera variegata</name>
    <dbReference type="NCBI Taxonomy" id="167791"/>
    <lineage>
        <taxon>Eukaryota</taxon>
        <taxon>Viridiplantae</taxon>
        <taxon>Streptophyta</taxon>
        <taxon>Embryophyta</taxon>
        <taxon>Tracheophyta</taxon>
        <taxon>Spermatophyta</taxon>
        <taxon>Magnoliopsida</taxon>
        <taxon>eudicotyledons</taxon>
        <taxon>Gunneridae</taxon>
        <taxon>Pentapetalae</taxon>
        <taxon>rosids</taxon>
        <taxon>fabids</taxon>
        <taxon>Fabales</taxon>
        <taxon>Fabaceae</taxon>
        <taxon>Cercidoideae</taxon>
        <taxon>Cercideae</taxon>
        <taxon>Bauhiniinae</taxon>
        <taxon>Bauhinia</taxon>
    </lineage>
</organism>
<evidence type="ECO:0000313" key="2">
    <source>
        <dbReference type="Proteomes" id="UP000828941"/>
    </source>
</evidence>